<proteinExistence type="predicted"/>
<reference evidence="3 4" key="1">
    <citation type="submission" date="2016-03" db="EMBL/GenBank/DDBJ databases">
        <authorList>
            <consortium name="Pathogen Informatics"/>
        </authorList>
    </citation>
    <scope>NUCLEOTIDE SEQUENCE [LARGE SCALE GENOMIC DNA]</scope>
    <source>
        <strain evidence="3 4">NCTC13364</strain>
    </source>
</reference>
<dbReference type="Proteomes" id="UP000077037">
    <property type="component" value="Unassembled WGS sequence"/>
</dbReference>
<dbReference type="PANTHER" id="PTHR30290">
    <property type="entry name" value="PERIPLASMIC BINDING COMPONENT OF ABC TRANSPORTER"/>
    <property type="match status" value="1"/>
</dbReference>
<dbReference type="PANTHER" id="PTHR30290:SF83">
    <property type="entry name" value="ABC TRANSPORTER SUBSTRATE-BINDING PROTEIN"/>
    <property type="match status" value="1"/>
</dbReference>
<evidence type="ECO:0000313" key="3">
    <source>
        <dbReference type="EMBL" id="SAH81962.1"/>
    </source>
</evidence>
<accession>A0A157KC06</accession>
<sequence length="534" mass="59707">MALKKPAASLFAALFAFAIHACDAHAEKVLRVASTMADIPLTTGQPSQGGEGLRFVGFALYDGLVRWDLSRADVPAKLAPGLALSWQADEATHTKWSFKLRPDVKFHDGSAFTADAVVWNLDKLMKRDSPQFDQSQATQAGQYISNIASYRMVDPMTVEITTKEADAVFPYLMTFVLMSSPARFKEVGNDWNKVAFKPSGTGPWMLDKLVPRERAEMVRNPNYWDPKRVPKSDRLVLRTMPDPNTRVAALLSKQVDWVEAPPPDTLPRLKSAGMQIVTNIYPHNWPYILSYSEDSPFRDIRIRKAANLAIDRKGLSEFLGGTAIPAEGMIDPKHPWFGKPGFKIRYDPEEALRLMKEAGYSPEKPLRVKFAVSTAGSGQMQPLPMNEFVQENLRAVGFDVQLDVMEWEALRSHRRVSSDAPENKGINGLNNSVAYWDPYIGLIGPSWSKTRPPVGYNWGGFKDKEADELAAAAQVEFDPAKQDALLARLHTRIVDQAMWIWVVHDLNPRALGPNVKGFVQAQSWFQDLTPVSVE</sequence>
<dbReference type="Gene3D" id="3.90.76.10">
    <property type="entry name" value="Dipeptide-binding Protein, Domain 1"/>
    <property type="match status" value="1"/>
</dbReference>
<feature type="signal peptide" evidence="1">
    <location>
        <begin position="1"/>
        <end position="21"/>
    </location>
</feature>
<dbReference type="CDD" id="cd08495">
    <property type="entry name" value="PBP2_NikA_DppA_OppA_like_8"/>
    <property type="match status" value="1"/>
</dbReference>
<dbReference type="InterPro" id="IPR000914">
    <property type="entry name" value="SBP_5_dom"/>
</dbReference>
<organism evidence="3 4">
    <name type="scientific">Bordetella ansorpii</name>
    <dbReference type="NCBI Taxonomy" id="288768"/>
    <lineage>
        <taxon>Bacteria</taxon>
        <taxon>Pseudomonadati</taxon>
        <taxon>Pseudomonadota</taxon>
        <taxon>Betaproteobacteria</taxon>
        <taxon>Burkholderiales</taxon>
        <taxon>Alcaligenaceae</taxon>
        <taxon>Bordetella</taxon>
    </lineage>
</organism>
<name>A0A157KC06_9BORD</name>
<dbReference type="GO" id="GO:1904680">
    <property type="term" value="F:peptide transmembrane transporter activity"/>
    <property type="evidence" value="ECO:0007669"/>
    <property type="project" value="TreeGrafter"/>
</dbReference>
<dbReference type="SUPFAM" id="SSF53850">
    <property type="entry name" value="Periplasmic binding protein-like II"/>
    <property type="match status" value="1"/>
</dbReference>
<dbReference type="PIRSF" id="PIRSF002741">
    <property type="entry name" value="MppA"/>
    <property type="match status" value="1"/>
</dbReference>
<dbReference type="InterPro" id="IPR039424">
    <property type="entry name" value="SBP_5"/>
</dbReference>
<feature type="chain" id="PRO_5007613822" evidence="1">
    <location>
        <begin position="22"/>
        <end position="534"/>
    </location>
</feature>
<dbReference type="Gene3D" id="3.10.105.10">
    <property type="entry name" value="Dipeptide-binding Protein, Domain 3"/>
    <property type="match status" value="1"/>
</dbReference>
<evidence type="ECO:0000256" key="1">
    <source>
        <dbReference type="SAM" id="SignalP"/>
    </source>
</evidence>
<dbReference type="InterPro" id="IPR030678">
    <property type="entry name" value="Peptide/Ni-bd"/>
</dbReference>
<feature type="domain" description="Solute-binding protein family 5" evidence="2">
    <location>
        <begin position="77"/>
        <end position="413"/>
    </location>
</feature>
<dbReference type="Pfam" id="PF00496">
    <property type="entry name" value="SBP_bac_5"/>
    <property type="match status" value="1"/>
</dbReference>
<protein>
    <submittedName>
        <fullName evidence="3">ABC transporter substrate-binding protein</fullName>
    </submittedName>
</protein>
<dbReference type="Gene3D" id="3.40.190.10">
    <property type="entry name" value="Periplasmic binding protein-like II"/>
    <property type="match status" value="1"/>
</dbReference>
<dbReference type="AlphaFoldDB" id="A0A157KC06"/>
<dbReference type="GO" id="GO:0030288">
    <property type="term" value="C:outer membrane-bounded periplasmic space"/>
    <property type="evidence" value="ECO:0007669"/>
    <property type="project" value="UniProtKB-ARBA"/>
</dbReference>
<evidence type="ECO:0000259" key="2">
    <source>
        <dbReference type="Pfam" id="PF00496"/>
    </source>
</evidence>
<gene>
    <name evidence="3" type="primary">gsiB_1</name>
    <name evidence="3" type="ORF">SAMEA1982600_00279</name>
</gene>
<keyword evidence="1" id="KW-0732">Signal</keyword>
<dbReference type="GO" id="GO:0043190">
    <property type="term" value="C:ATP-binding cassette (ABC) transporter complex"/>
    <property type="evidence" value="ECO:0007669"/>
    <property type="project" value="InterPro"/>
</dbReference>
<evidence type="ECO:0000313" key="4">
    <source>
        <dbReference type="Proteomes" id="UP000077037"/>
    </source>
</evidence>
<dbReference type="RefSeq" id="WP_066406757.1">
    <property type="nucleotide sequence ID" value="NZ_FKBS01000006.1"/>
</dbReference>
<dbReference type="EMBL" id="FKBS01000006">
    <property type="protein sequence ID" value="SAH81962.1"/>
    <property type="molecule type" value="Genomic_DNA"/>
</dbReference>
<dbReference type="GO" id="GO:0015833">
    <property type="term" value="P:peptide transport"/>
    <property type="evidence" value="ECO:0007669"/>
    <property type="project" value="TreeGrafter"/>
</dbReference>